<dbReference type="Proteomes" id="UP001283361">
    <property type="component" value="Unassembled WGS sequence"/>
</dbReference>
<dbReference type="Pfam" id="PF10545">
    <property type="entry name" value="MADF_DNA_bdg"/>
    <property type="match status" value="1"/>
</dbReference>
<dbReference type="AlphaFoldDB" id="A0AAE1BE34"/>
<name>A0AAE1BE34_9GAST</name>
<sequence>MEQELLISAVQKRPALYDKTDKNYSNRNYITTEWKKIAEEVGCNGLLVTVCVLSSLIFSETVYLSGSRIIMKLWRIVIAFTISVADSGCTSIGRSSILHI</sequence>
<protein>
    <recommendedName>
        <fullName evidence="1">MADF domain-containing protein</fullName>
    </recommendedName>
</protein>
<feature type="domain" description="MADF" evidence="1">
    <location>
        <begin position="6"/>
        <end position="44"/>
    </location>
</feature>
<accession>A0AAE1BE34</accession>
<organism evidence="2 3">
    <name type="scientific">Elysia crispata</name>
    <name type="common">lettuce slug</name>
    <dbReference type="NCBI Taxonomy" id="231223"/>
    <lineage>
        <taxon>Eukaryota</taxon>
        <taxon>Metazoa</taxon>
        <taxon>Spiralia</taxon>
        <taxon>Lophotrochozoa</taxon>
        <taxon>Mollusca</taxon>
        <taxon>Gastropoda</taxon>
        <taxon>Heterobranchia</taxon>
        <taxon>Euthyneura</taxon>
        <taxon>Panpulmonata</taxon>
        <taxon>Sacoglossa</taxon>
        <taxon>Placobranchoidea</taxon>
        <taxon>Plakobranchidae</taxon>
        <taxon>Elysia</taxon>
    </lineage>
</organism>
<evidence type="ECO:0000313" key="3">
    <source>
        <dbReference type="Proteomes" id="UP001283361"/>
    </source>
</evidence>
<gene>
    <name evidence="2" type="ORF">RRG08_042202</name>
</gene>
<evidence type="ECO:0000259" key="1">
    <source>
        <dbReference type="Pfam" id="PF10545"/>
    </source>
</evidence>
<comment type="caution">
    <text evidence="2">The sequence shown here is derived from an EMBL/GenBank/DDBJ whole genome shotgun (WGS) entry which is preliminary data.</text>
</comment>
<proteinExistence type="predicted"/>
<keyword evidence="3" id="KW-1185">Reference proteome</keyword>
<dbReference type="InterPro" id="IPR006578">
    <property type="entry name" value="MADF-dom"/>
</dbReference>
<evidence type="ECO:0000313" key="2">
    <source>
        <dbReference type="EMBL" id="KAK3804442.1"/>
    </source>
</evidence>
<reference evidence="2" key="1">
    <citation type="journal article" date="2023" name="G3 (Bethesda)">
        <title>A reference genome for the long-term kleptoplast-retaining sea slug Elysia crispata morphotype clarki.</title>
        <authorList>
            <person name="Eastman K.E."/>
            <person name="Pendleton A.L."/>
            <person name="Shaikh M.A."/>
            <person name="Suttiyut T."/>
            <person name="Ogas R."/>
            <person name="Tomko P."/>
            <person name="Gavelis G."/>
            <person name="Widhalm J.R."/>
            <person name="Wisecaver J.H."/>
        </authorList>
    </citation>
    <scope>NUCLEOTIDE SEQUENCE</scope>
    <source>
        <strain evidence="2">ECLA1</strain>
    </source>
</reference>
<dbReference type="EMBL" id="JAWDGP010000010">
    <property type="protein sequence ID" value="KAK3804442.1"/>
    <property type="molecule type" value="Genomic_DNA"/>
</dbReference>